<organism evidence="9 10">
    <name type="scientific">Aquarana catesbeiana</name>
    <name type="common">American bullfrog</name>
    <name type="synonym">Rana catesbeiana</name>
    <dbReference type="NCBI Taxonomy" id="8400"/>
    <lineage>
        <taxon>Eukaryota</taxon>
        <taxon>Metazoa</taxon>
        <taxon>Chordata</taxon>
        <taxon>Craniata</taxon>
        <taxon>Vertebrata</taxon>
        <taxon>Euteleostomi</taxon>
        <taxon>Amphibia</taxon>
        <taxon>Batrachia</taxon>
        <taxon>Anura</taxon>
        <taxon>Neobatrachia</taxon>
        <taxon>Ranoidea</taxon>
        <taxon>Ranidae</taxon>
        <taxon>Aquarana</taxon>
    </lineage>
</organism>
<keyword evidence="4 6" id="KW-0472">Membrane</keyword>
<sequence>MKVFLSTLKVLIQTVSAVDKDEPLRGHTFFFEMVPEFSVNPNFTVLDNKDNTASILTKRNRYNRNKISTYALPVIIFDNDYPVQSSTETLTIQVCACDKKGNVLSCNAEAFLLPAGLSTGALIAILLCILLLLSKLLMMYEPFTPVCW</sequence>
<dbReference type="GO" id="GO:0016477">
    <property type="term" value="P:cell migration"/>
    <property type="evidence" value="ECO:0007669"/>
    <property type="project" value="TreeGrafter"/>
</dbReference>
<dbReference type="GO" id="GO:0007156">
    <property type="term" value="P:homophilic cell adhesion via plasma membrane adhesion molecules"/>
    <property type="evidence" value="ECO:0007669"/>
    <property type="project" value="InterPro"/>
</dbReference>
<dbReference type="Proteomes" id="UP000228934">
    <property type="component" value="Unassembled WGS sequence"/>
</dbReference>
<evidence type="ECO:0000256" key="7">
    <source>
        <dbReference type="SAM" id="SignalP"/>
    </source>
</evidence>
<dbReference type="GO" id="GO:0016342">
    <property type="term" value="C:catenin complex"/>
    <property type="evidence" value="ECO:0007669"/>
    <property type="project" value="TreeGrafter"/>
</dbReference>
<comment type="subcellular location">
    <subcellularLocation>
        <location evidence="1">Membrane</location>
    </subcellularLocation>
</comment>
<keyword evidence="10" id="KW-1185">Reference proteome</keyword>
<dbReference type="EMBL" id="KV926710">
    <property type="protein sequence ID" value="PIO35841.1"/>
    <property type="molecule type" value="Genomic_DNA"/>
</dbReference>
<feature type="domain" description="Cadherin" evidence="8">
    <location>
        <begin position="12"/>
        <end position="111"/>
    </location>
</feature>
<dbReference type="SUPFAM" id="SSF49313">
    <property type="entry name" value="Cadherin-like"/>
    <property type="match status" value="1"/>
</dbReference>
<feature type="chain" id="PRO_5013957028" description="Cadherin domain-containing protein" evidence="7">
    <location>
        <begin position="18"/>
        <end position="148"/>
    </location>
</feature>
<dbReference type="CDD" id="cd11304">
    <property type="entry name" value="Cadherin_repeat"/>
    <property type="match status" value="1"/>
</dbReference>
<feature type="signal peptide" evidence="7">
    <location>
        <begin position="1"/>
        <end position="17"/>
    </location>
</feature>
<dbReference type="PANTHER" id="PTHR24027:SF99">
    <property type="entry name" value="CADHERIN-9"/>
    <property type="match status" value="1"/>
</dbReference>
<dbReference type="GO" id="GO:0005509">
    <property type="term" value="F:calcium ion binding"/>
    <property type="evidence" value="ECO:0007669"/>
    <property type="project" value="UniProtKB-UniRule"/>
</dbReference>
<evidence type="ECO:0000313" key="10">
    <source>
        <dbReference type="Proteomes" id="UP000228934"/>
    </source>
</evidence>
<evidence type="ECO:0000259" key="8">
    <source>
        <dbReference type="PROSITE" id="PS50268"/>
    </source>
</evidence>
<evidence type="ECO:0000256" key="3">
    <source>
        <dbReference type="ARBA" id="ARBA00022837"/>
    </source>
</evidence>
<evidence type="ECO:0000256" key="1">
    <source>
        <dbReference type="ARBA" id="ARBA00004370"/>
    </source>
</evidence>
<dbReference type="GO" id="GO:0016339">
    <property type="term" value="P:calcium-dependent cell-cell adhesion via plasma membrane cell adhesion molecules"/>
    <property type="evidence" value="ECO:0007669"/>
    <property type="project" value="TreeGrafter"/>
</dbReference>
<evidence type="ECO:0000256" key="5">
    <source>
        <dbReference type="PROSITE-ProRule" id="PRU00043"/>
    </source>
</evidence>
<name>A0A2G9S8S6_AQUCT</name>
<keyword evidence="6" id="KW-1133">Transmembrane helix</keyword>
<dbReference type="GO" id="GO:0099560">
    <property type="term" value="P:synaptic membrane adhesion"/>
    <property type="evidence" value="ECO:0007669"/>
    <property type="project" value="TreeGrafter"/>
</dbReference>
<gene>
    <name evidence="9" type="ORF">AB205_0098020</name>
</gene>
<dbReference type="GO" id="GO:0045296">
    <property type="term" value="F:cadherin binding"/>
    <property type="evidence" value="ECO:0007669"/>
    <property type="project" value="TreeGrafter"/>
</dbReference>
<keyword evidence="3 5" id="KW-0106">Calcium</keyword>
<dbReference type="GO" id="GO:0005912">
    <property type="term" value="C:adherens junction"/>
    <property type="evidence" value="ECO:0007669"/>
    <property type="project" value="TreeGrafter"/>
</dbReference>
<dbReference type="InterPro" id="IPR002126">
    <property type="entry name" value="Cadherin-like_dom"/>
</dbReference>
<keyword evidence="7" id="KW-0732">Signal</keyword>
<feature type="transmembrane region" description="Helical" evidence="6">
    <location>
        <begin position="111"/>
        <end position="133"/>
    </location>
</feature>
<dbReference type="Pfam" id="PF00028">
    <property type="entry name" value="Cadherin"/>
    <property type="match status" value="1"/>
</dbReference>
<dbReference type="OrthoDB" id="6252479at2759"/>
<evidence type="ECO:0000256" key="2">
    <source>
        <dbReference type="ARBA" id="ARBA00022737"/>
    </source>
</evidence>
<dbReference type="GO" id="GO:0008013">
    <property type="term" value="F:beta-catenin binding"/>
    <property type="evidence" value="ECO:0007669"/>
    <property type="project" value="TreeGrafter"/>
</dbReference>
<keyword evidence="6" id="KW-0812">Transmembrane</keyword>
<dbReference type="PANTHER" id="PTHR24027">
    <property type="entry name" value="CADHERIN-23"/>
    <property type="match status" value="1"/>
</dbReference>
<dbReference type="InterPro" id="IPR015919">
    <property type="entry name" value="Cadherin-like_sf"/>
</dbReference>
<evidence type="ECO:0000256" key="4">
    <source>
        <dbReference type="ARBA" id="ARBA00023136"/>
    </source>
</evidence>
<protein>
    <recommendedName>
        <fullName evidence="8">Cadherin domain-containing protein</fullName>
    </recommendedName>
</protein>
<dbReference type="PROSITE" id="PS50268">
    <property type="entry name" value="CADHERIN_2"/>
    <property type="match status" value="1"/>
</dbReference>
<dbReference type="Gene3D" id="2.60.40.60">
    <property type="entry name" value="Cadherins"/>
    <property type="match status" value="1"/>
</dbReference>
<dbReference type="GO" id="GO:0000902">
    <property type="term" value="P:cell morphogenesis"/>
    <property type="evidence" value="ECO:0007669"/>
    <property type="project" value="TreeGrafter"/>
</dbReference>
<accession>A0A2G9S8S6</accession>
<dbReference type="InterPro" id="IPR039808">
    <property type="entry name" value="Cadherin"/>
</dbReference>
<dbReference type="GO" id="GO:0044331">
    <property type="term" value="P:cell-cell adhesion mediated by cadherin"/>
    <property type="evidence" value="ECO:0007669"/>
    <property type="project" value="TreeGrafter"/>
</dbReference>
<dbReference type="GO" id="GO:0034332">
    <property type="term" value="P:adherens junction organization"/>
    <property type="evidence" value="ECO:0007669"/>
    <property type="project" value="TreeGrafter"/>
</dbReference>
<dbReference type="GO" id="GO:0007043">
    <property type="term" value="P:cell-cell junction assembly"/>
    <property type="evidence" value="ECO:0007669"/>
    <property type="project" value="TreeGrafter"/>
</dbReference>
<evidence type="ECO:0000313" key="9">
    <source>
        <dbReference type="EMBL" id="PIO35841.1"/>
    </source>
</evidence>
<dbReference type="AlphaFoldDB" id="A0A2G9S8S6"/>
<dbReference type="FunFam" id="2.60.40.60:FF:000014">
    <property type="entry name" value="Cadherin 8"/>
    <property type="match status" value="1"/>
</dbReference>
<keyword evidence="2" id="KW-0677">Repeat</keyword>
<reference evidence="10" key="1">
    <citation type="journal article" date="2017" name="Nat. Commun.">
        <title>The North American bullfrog draft genome provides insight into hormonal regulation of long noncoding RNA.</title>
        <authorList>
            <person name="Hammond S.A."/>
            <person name="Warren R.L."/>
            <person name="Vandervalk B.P."/>
            <person name="Kucuk E."/>
            <person name="Khan H."/>
            <person name="Gibb E.A."/>
            <person name="Pandoh P."/>
            <person name="Kirk H."/>
            <person name="Zhao Y."/>
            <person name="Jones M."/>
            <person name="Mungall A.J."/>
            <person name="Coope R."/>
            <person name="Pleasance S."/>
            <person name="Moore R.A."/>
            <person name="Holt R.A."/>
            <person name="Round J.M."/>
            <person name="Ohora S."/>
            <person name="Walle B.V."/>
            <person name="Veldhoen N."/>
            <person name="Helbing C.C."/>
            <person name="Birol I."/>
        </authorList>
    </citation>
    <scope>NUCLEOTIDE SEQUENCE [LARGE SCALE GENOMIC DNA]</scope>
</reference>
<proteinExistence type="predicted"/>
<evidence type="ECO:0000256" key="6">
    <source>
        <dbReference type="SAM" id="Phobius"/>
    </source>
</evidence>